<dbReference type="STRING" id="102285.A0A0R3TJQ3"/>
<gene>
    <name evidence="1" type="ORF">HNAJ_LOCUS7333</name>
</gene>
<dbReference type="AlphaFoldDB" id="A0A0R3TJQ3"/>
<organism evidence="3">
    <name type="scientific">Rodentolepis nana</name>
    <name type="common">Dwarf tapeworm</name>
    <name type="synonym">Hymenolepis nana</name>
    <dbReference type="NCBI Taxonomy" id="102285"/>
    <lineage>
        <taxon>Eukaryota</taxon>
        <taxon>Metazoa</taxon>
        <taxon>Spiralia</taxon>
        <taxon>Lophotrochozoa</taxon>
        <taxon>Platyhelminthes</taxon>
        <taxon>Cestoda</taxon>
        <taxon>Eucestoda</taxon>
        <taxon>Cyclophyllidea</taxon>
        <taxon>Hymenolepididae</taxon>
        <taxon>Rodentolepis</taxon>
    </lineage>
</organism>
<reference evidence="1 2" key="2">
    <citation type="submission" date="2018-11" db="EMBL/GenBank/DDBJ databases">
        <authorList>
            <consortium name="Pathogen Informatics"/>
        </authorList>
    </citation>
    <scope>NUCLEOTIDE SEQUENCE [LARGE SCALE GENOMIC DNA]</scope>
</reference>
<reference evidence="3" key="1">
    <citation type="submission" date="2017-02" db="UniProtKB">
        <authorList>
            <consortium name="WormBaseParasite"/>
        </authorList>
    </citation>
    <scope>IDENTIFICATION</scope>
</reference>
<dbReference type="EMBL" id="UZAE01012035">
    <property type="protein sequence ID" value="VDO03193.1"/>
    <property type="molecule type" value="Genomic_DNA"/>
</dbReference>
<dbReference type="Proteomes" id="UP000278807">
    <property type="component" value="Unassembled WGS sequence"/>
</dbReference>
<evidence type="ECO:0000313" key="3">
    <source>
        <dbReference type="WBParaSite" id="HNAJ_0000733701-mRNA-1"/>
    </source>
</evidence>
<name>A0A0R3TJQ3_RODNA</name>
<evidence type="ECO:0000313" key="1">
    <source>
        <dbReference type="EMBL" id="VDO03193.1"/>
    </source>
</evidence>
<protein>
    <submittedName>
        <fullName evidence="3">Integrase</fullName>
    </submittedName>
</protein>
<evidence type="ECO:0000313" key="2">
    <source>
        <dbReference type="Proteomes" id="UP000278807"/>
    </source>
</evidence>
<sequence>MTCAYRQLSARGLMTDEQRSNLRHCKTTASINFIACLQTEPFEESAPKTRGSRAREAGLEPLTHAHGLFQGDVRIIYKGCRNRYFAHWIVVELRGYRHFTRSTILIIFKLQEPTIMHIRFTLVPLQSSLTNTSHAIVPRSVISRSKPSCTHRGRSVSPPA</sequence>
<keyword evidence="2" id="KW-1185">Reference proteome</keyword>
<dbReference type="WBParaSite" id="HNAJ_0000733701-mRNA-1">
    <property type="protein sequence ID" value="HNAJ_0000733701-mRNA-1"/>
    <property type="gene ID" value="HNAJ_0000733701"/>
</dbReference>
<accession>A0A0R3TJQ3</accession>
<proteinExistence type="predicted"/>